<keyword evidence="2" id="KW-1185">Reference proteome</keyword>
<dbReference type="RefSeq" id="WP_068671491.1">
    <property type="nucleotide sequence ID" value="NZ_LYPB01000095.1"/>
</dbReference>
<dbReference type="AlphaFoldDB" id="A0A197ZW77"/>
<accession>A0A197ZW77</accession>
<proteinExistence type="predicted"/>
<dbReference type="Proteomes" id="UP000078454">
    <property type="component" value="Unassembled WGS sequence"/>
</dbReference>
<evidence type="ECO:0000313" key="2">
    <source>
        <dbReference type="Proteomes" id="UP000078454"/>
    </source>
</evidence>
<gene>
    <name evidence="1" type="ORF">A8708_10840</name>
</gene>
<reference evidence="1 2" key="1">
    <citation type="submission" date="2016-05" db="EMBL/GenBank/DDBJ databases">
        <title>Paenibacillus sp. 1ZS3-15 nov., isolated from the rhizosphere soil.</title>
        <authorList>
            <person name="Zhang X.X."/>
            <person name="Zhang J."/>
        </authorList>
    </citation>
    <scope>NUCLEOTIDE SEQUENCE [LARGE SCALE GENOMIC DNA]</scope>
    <source>
        <strain evidence="1 2">1ZS3-15</strain>
    </source>
</reference>
<name>A0A197ZW77_9BACL</name>
<dbReference type="STRING" id="1850517.A8708_10840"/>
<evidence type="ECO:0000313" key="1">
    <source>
        <dbReference type="EMBL" id="OAS13285.1"/>
    </source>
</evidence>
<organism evidence="1 2">
    <name type="scientific">Paenibacillus oryzisoli</name>
    <dbReference type="NCBI Taxonomy" id="1850517"/>
    <lineage>
        <taxon>Bacteria</taxon>
        <taxon>Bacillati</taxon>
        <taxon>Bacillota</taxon>
        <taxon>Bacilli</taxon>
        <taxon>Bacillales</taxon>
        <taxon>Paenibacillaceae</taxon>
        <taxon>Paenibacillus</taxon>
    </lineage>
</organism>
<protein>
    <submittedName>
        <fullName evidence="1">Uncharacterized protein</fullName>
    </submittedName>
</protein>
<comment type="caution">
    <text evidence="1">The sequence shown here is derived from an EMBL/GenBank/DDBJ whole genome shotgun (WGS) entry which is preliminary data.</text>
</comment>
<sequence>MNSERSFTTPCHDDILERGKEEWANAVVRAKTGPKDREIKSKAANLGERLMMHNESILRILRDTVILIDNNQPE</sequence>
<dbReference type="EMBL" id="LYPB01000095">
    <property type="protein sequence ID" value="OAS13285.1"/>
    <property type="molecule type" value="Genomic_DNA"/>
</dbReference>